<name>A0A7V8NVZ0_9BACT</name>
<accession>A0A7V8NVZ0</accession>
<comment type="caution">
    <text evidence="2">The sequence shown here is derived from an EMBL/GenBank/DDBJ whole genome shotgun (WGS) entry which is preliminary data.</text>
</comment>
<keyword evidence="1" id="KW-0472">Membrane</keyword>
<dbReference type="EMBL" id="JACDQQ010002538">
    <property type="protein sequence ID" value="MBA0088519.1"/>
    <property type="molecule type" value="Genomic_DNA"/>
</dbReference>
<gene>
    <name evidence="2" type="ORF">HRJ53_26330</name>
</gene>
<organism evidence="2 3">
    <name type="scientific">Candidatus Acidiferrum panamense</name>
    <dbReference type="NCBI Taxonomy" id="2741543"/>
    <lineage>
        <taxon>Bacteria</taxon>
        <taxon>Pseudomonadati</taxon>
        <taxon>Acidobacteriota</taxon>
        <taxon>Terriglobia</taxon>
        <taxon>Candidatus Acidiferrales</taxon>
        <taxon>Candidatus Acidiferrum</taxon>
    </lineage>
</organism>
<protein>
    <recommendedName>
        <fullName evidence="4">ABC3 transporter permease protein domain-containing protein</fullName>
    </recommendedName>
</protein>
<dbReference type="Proteomes" id="UP000567293">
    <property type="component" value="Unassembled WGS sequence"/>
</dbReference>
<keyword evidence="3" id="KW-1185">Reference proteome</keyword>
<evidence type="ECO:0000256" key="1">
    <source>
        <dbReference type="SAM" id="Phobius"/>
    </source>
</evidence>
<reference evidence="2" key="1">
    <citation type="submission" date="2020-06" db="EMBL/GenBank/DDBJ databases">
        <title>Legume-microbial interactions unlock mineral nutrients during tropical forest succession.</title>
        <authorList>
            <person name="Epihov D.Z."/>
        </authorList>
    </citation>
    <scope>NUCLEOTIDE SEQUENCE [LARGE SCALE GENOMIC DNA]</scope>
    <source>
        <strain evidence="2">Pan2503</strain>
    </source>
</reference>
<proteinExistence type="predicted"/>
<evidence type="ECO:0000313" key="2">
    <source>
        <dbReference type="EMBL" id="MBA0088519.1"/>
    </source>
</evidence>
<feature type="transmembrane region" description="Helical" evidence="1">
    <location>
        <begin position="14"/>
        <end position="35"/>
    </location>
</feature>
<keyword evidence="1" id="KW-0812">Transmembrane</keyword>
<evidence type="ECO:0000313" key="3">
    <source>
        <dbReference type="Proteomes" id="UP000567293"/>
    </source>
</evidence>
<evidence type="ECO:0008006" key="4">
    <source>
        <dbReference type="Google" id="ProtNLM"/>
    </source>
</evidence>
<keyword evidence="1" id="KW-1133">Transmembrane helix</keyword>
<sequence>MSSLLFGISATDPLTFVVVAALLSAVALLASYIPARRAMRVDPMVARRYE</sequence>
<dbReference type="AlphaFoldDB" id="A0A7V8NVZ0"/>